<gene>
    <name evidence="2" type="ORF">H8S07_06310</name>
</gene>
<keyword evidence="3" id="KW-1185">Reference proteome</keyword>
<evidence type="ECO:0000256" key="1">
    <source>
        <dbReference type="SAM" id="Coils"/>
    </source>
</evidence>
<protein>
    <submittedName>
        <fullName evidence="2">Chromosome segregation protein SMC</fullName>
    </submittedName>
</protein>
<dbReference type="InterPro" id="IPR027417">
    <property type="entry name" value="P-loop_NTPase"/>
</dbReference>
<reference evidence="2 3" key="1">
    <citation type="submission" date="2020-08" db="EMBL/GenBank/DDBJ databases">
        <title>Genome public.</title>
        <authorList>
            <person name="Liu C."/>
            <person name="Sun Q."/>
        </authorList>
    </citation>
    <scope>NUCLEOTIDE SEQUENCE [LARGE SCALE GENOMIC DNA]</scope>
    <source>
        <strain evidence="2 3">NSJ-36</strain>
    </source>
</reference>
<dbReference type="EMBL" id="JACOOY010000006">
    <property type="protein sequence ID" value="MBC5664889.1"/>
    <property type="molecule type" value="Genomic_DNA"/>
</dbReference>
<dbReference type="Pfam" id="PF13558">
    <property type="entry name" value="SbcC_Walker_B"/>
    <property type="match status" value="1"/>
</dbReference>
<feature type="coiled-coil region" evidence="1">
    <location>
        <begin position="620"/>
        <end position="647"/>
    </location>
</feature>
<dbReference type="PANTHER" id="PTHR32182">
    <property type="entry name" value="DNA REPLICATION AND REPAIR PROTEIN RECF"/>
    <property type="match status" value="1"/>
</dbReference>
<dbReference type="Proteomes" id="UP000647235">
    <property type="component" value="Unassembled WGS sequence"/>
</dbReference>
<dbReference type="Pfam" id="PF13555">
    <property type="entry name" value="AAA_29"/>
    <property type="match status" value="1"/>
</dbReference>
<dbReference type="RefSeq" id="WP_186855682.1">
    <property type="nucleotide sequence ID" value="NZ_JACOOY010000006.1"/>
</dbReference>
<dbReference type="PANTHER" id="PTHR32182:SF23">
    <property type="entry name" value="ATP BINDING PROTEIN"/>
    <property type="match status" value="1"/>
</dbReference>
<feature type="coiled-coil region" evidence="1">
    <location>
        <begin position="677"/>
        <end position="754"/>
    </location>
</feature>
<dbReference type="Gene3D" id="3.40.50.300">
    <property type="entry name" value="P-loop containing nucleotide triphosphate hydrolases"/>
    <property type="match status" value="1"/>
</dbReference>
<feature type="coiled-coil region" evidence="1">
    <location>
        <begin position="315"/>
        <end position="361"/>
    </location>
</feature>
<comment type="caution">
    <text evidence="2">The sequence shown here is derived from an EMBL/GenBank/DDBJ whole genome shotgun (WGS) entry which is preliminary data.</text>
</comment>
<feature type="coiled-coil region" evidence="1">
    <location>
        <begin position="231"/>
        <end position="261"/>
    </location>
</feature>
<sequence length="1122" mass="132155">METKQPFKILSKICLNNWHYIDQKILTFSEGINFFTGHSGSGKSTVIDAMQIVLYANTDGRGFFNKAAADDSDRSLIEYLRGMVNINEHNEFQYLRNQNFSSTIVLELEQSDTKEKQCIGVVFDVDTATNDISRLFFWHMGGLLENNYRTTSRCLTTMEMREYLQRSFPAEQFYCGPSNERFRRQMYDIYLGGLDAEKFPRLFKRAIPFKMNIKLEDFVKEYICMEQDIHIEDLQESVMQYARMRSKIEETLNEIQKLQDIHGRYEAFQEKEKEVLLCTYQIDRLEMLKLEGQIQACMDKEKVRKEGTGEQEAILSLLKKEEVELQKQYEEIILRIANSGYANLEAELAAVNETLEHLQTSQGKWQQISERLEAWKEQDVVSNQMLWDMEKFTKGTIMAEELERLQESFGEVREELEEQRQEAQMSLRKVKKEEKEAREELKELKQGKKAYPKELEEARYELRNRLHEKCGKFVNVQILADLLDVKDETWHNAVEGYLGNNKLLLIVEPKYAKEAMELYEQMDRKKYHRVSILDTEKVVAGAGKDGYAVKDNGLAKEVKAKEAYVQDYIDFFLGNVEKCDSVEQLRNCKIGVTPDCVLYHSFRLQHMNPDQYTRRAYIGETSMRQRVRQLEERCEKLVEERMPLQELLEEIKKTLQLEMLSQPAEEYLTLQADAEKITEREKRKSQLVKQMQQMKETSVDAWEQEKEDIRKKQDVKKAQITEVQEAIWKQTQEMQQLQEERLHAEEALLVQKQKMEQSKWDDVYEQEFQEYLAGRRSENYEYLQKQKIASRYPKMDEREEAYQKLVEERSTYLRSYANRTFSATNRDNDAYDRLLDNLQCEELETFKDAAKDQARAAVEHFKDDFIFKIRSAIREAYQRQDELNRIISKLDFGKDKYQFVITKNKGPDGKYYKMFMDDSLQIHPASLDDGMENQMNLFTMEHEEQYADLMDELISIFLPPENATPEELEEAKKNMDKYADYRTYLSFDMQQIVHGEKDMKIGLSKMIKKNSGGEGQNPLYVALLASFAQIYRINLSPKMHRNPTIRLVVLDEAFSKMDAEKVASCISLIRGLGFQAIISATNDKIQNYLENVDKTFVYANPNKRHISIQEFEKCDFDELVEE</sequence>
<evidence type="ECO:0000313" key="2">
    <source>
        <dbReference type="EMBL" id="MBC5664889.1"/>
    </source>
</evidence>
<feature type="coiled-coil region" evidence="1">
    <location>
        <begin position="399"/>
        <end position="450"/>
    </location>
</feature>
<proteinExistence type="predicted"/>
<keyword evidence="1" id="KW-0175">Coiled coil</keyword>
<dbReference type="SUPFAM" id="SSF52540">
    <property type="entry name" value="P-loop containing nucleoside triphosphate hydrolases"/>
    <property type="match status" value="1"/>
</dbReference>
<organism evidence="2 3">
    <name type="scientific">Dorea hominis</name>
    <dbReference type="NCBI Taxonomy" id="2763040"/>
    <lineage>
        <taxon>Bacteria</taxon>
        <taxon>Bacillati</taxon>
        <taxon>Bacillota</taxon>
        <taxon>Clostridia</taxon>
        <taxon>Lachnospirales</taxon>
        <taxon>Lachnospiraceae</taxon>
        <taxon>Dorea</taxon>
    </lineage>
</organism>
<evidence type="ECO:0000313" key="3">
    <source>
        <dbReference type="Proteomes" id="UP000647235"/>
    </source>
</evidence>
<name>A0ABR7EUA6_9FIRM</name>
<accession>A0ABR7EUA6</accession>